<gene>
    <name evidence="1" type="ORF">F3B53_00050</name>
</gene>
<dbReference type="Proteomes" id="UP000375690">
    <property type="component" value="Unassembled WGS sequence"/>
</dbReference>
<protein>
    <submittedName>
        <fullName evidence="1">Uncharacterized protein</fullName>
    </submittedName>
</protein>
<dbReference type="RefSeq" id="WP_272196921.1">
    <property type="nucleotide sequence ID" value="NZ_CP113514.1"/>
</dbReference>
<proteinExistence type="predicted"/>
<organism evidence="1 2">
    <name type="scientific">Bacteroides ovatus</name>
    <dbReference type="NCBI Taxonomy" id="28116"/>
    <lineage>
        <taxon>Bacteria</taxon>
        <taxon>Pseudomonadati</taxon>
        <taxon>Bacteroidota</taxon>
        <taxon>Bacteroidia</taxon>
        <taxon>Bacteroidales</taxon>
        <taxon>Bacteroidaceae</taxon>
        <taxon>Bacteroides</taxon>
    </lineage>
</organism>
<evidence type="ECO:0000313" key="1">
    <source>
        <dbReference type="EMBL" id="KAB1331197.1"/>
    </source>
</evidence>
<dbReference type="AlphaFoldDB" id="A0A6A1XPI4"/>
<evidence type="ECO:0000313" key="2">
    <source>
        <dbReference type="Proteomes" id="UP000375690"/>
    </source>
</evidence>
<accession>A0A6A1XPI4</accession>
<dbReference type="EMBL" id="VWFC01000001">
    <property type="protein sequence ID" value="KAB1331197.1"/>
    <property type="molecule type" value="Genomic_DNA"/>
</dbReference>
<reference evidence="1 2" key="1">
    <citation type="journal article" date="2019" name="Nat. Med.">
        <title>A library of human gut bacterial isolates paired with longitudinal multiomics data enables mechanistic microbiome research.</title>
        <authorList>
            <person name="Poyet M."/>
            <person name="Groussin M."/>
            <person name="Gibbons S.M."/>
            <person name="Avila-Pacheco J."/>
            <person name="Jiang X."/>
            <person name="Kearney S.M."/>
            <person name="Perrotta A.R."/>
            <person name="Berdy B."/>
            <person name="Zhao S."/>
            <person name="Lieberman T.D."/>
            <person name="Swanson P.K."/>
            <person name="Smith M."/>
            <person name="Roesemann S."/>
            <person name="Alexander J.E."/>
            <person name="Rich S.A."/>
            <person name="Livny J."/>
            <person name="Vlamakis H."/>
            <person name="Clish C."/>
            <person name="Bullock K."/>
            <person name="Deik A."/>
            <person name="Scott J."/>
            <person name="Pierce K.A."/>
            <person name="Xavier R.J."/>
            <person name="Alm E.J."/>
        </authorList>
    </citation>
    <scope>NUCLEOTIDE SEQUENCE [LARGE SCALE GENOMIC DNA]</scope>
    <source>
        <strain evidence="1 2">BIOML-A2</strain>
    </source>
</reference>
<sequence length="158" mass="18848">MKRIPFNTTDADIFPRIAKVAKGGTFDGSAQTDYLESCRWFVERYDCIIILTRDVGYHTSGWWKNPDYERCYHLSISFPGGRDLRKLGHMLEKFFGNNRRLLWCEPPYSKQGKQVEVYHYRLFCDENWQPIMPRGEVYSKQFTELGWKSYSELHSRNQ</sequence>
<comment type="caution">
    <text evidence="1">The sequence shown here is derived from an EMBL/GenBank/DDBJ whole genome shotgun (WGS) entry which is preliminary data.</text>
</comment>
<name>A0A6A1XPI4_BACOV</name>